<evidence type="ECO:0000259" key="2">
    <source>
        <dbReference type="Pfam" id="PF02464"/>
    </source>
</evidence>
<proteinExistence type="predicted"/>
<feature type="domain" description="CinA C-terminal" evidence="2">
    <location>
        <begin position="44"/>
        <end position="191"/>
    </location>
</feature>
<sequence>MSGRAGTVRAAGGPGDGVRDGVRDEVECGPGNGPAGLGAVDFGLAERAHAALRAEGGTVAVAESLTGGLLAAALVDVPGASSTFRGSVTAYATELKASVLGVDEGLLEVHGPVHPVVARQMAEGVRKLLGATYGVATTGVAGPEPQDGQPVGTVHLAVAGPGGSLVSSPRLSGERATIRHGAVTAALELLVGRLPSGTPTH</sequence>
<dbReference type="Pfam" id="PF02464">
    <property type="entry name" value="CinA"/>
    <property type="match status" value="1"/>
</dbReference>
<dbReference type="InterPro" id="IPR008136">
    <property type="entry name" value="CinA_C"/>
</dbReference>
<dbReference type="NCBIfam" id="TIGR00199">
    <property type="entry name" value="PncC_domain"/>
    <property type="match status" value="1"/>
</dbReference>
<comment type="caution">
    <text evidence="3">The sequence shown here is derived from an EMBL/GenBank/DDBJ whole genome shotgun (WGS) entry which is preliminary data.</text>
</comment>
<accession>A0ABW0X4R8</accession>
<protein>
    <submittedName>
        <fullName evidence="3">CinA family protein</fullName>
    </submittedName>
</protein>
<gene>
    <name evidence="3" type="ORF">ACFP3U_21550</name>
</gene>
<evidence type="ECO:0000256" key="1">
    <source>
        <dbReference type="SAM" id="MobiDB-lite"/>
    </source>
</evidence>
<organism evidence="3 4">
    <name type="scientific">Kitasatospora misakiensis</name>
    <dbReference type="NCBI Taxonomy" id="67330"/>
    <lineage>
        <taxon>Bacteria</taxon>
        <taxon>Bacillati</taxon>
        <taxon>Actinomycetota</taxon>
        <taxon>Actinomycetes</taxon>
        <taxon>Kitasatosporales</taxon>
        <taxon>Streptomycetaceae</taxon>
        <taxon>Kitasatospora</taxon>
    </lineage>
</organism>
<dbReference type="EMBL" id="JBHSOF010000029">
    <property type="protein sequence ID" value="MFC5665550.1"/>
    <property type="molecule type" value="Genomic_DNA"/>
</dbReference>
<reference evidence="4" key="1">
    <citation type="journal article" date="2019" name="Int. J. Syst. Evol. Microbiol.">
        <title>The Global Catalogue of Microorganisms (GCM) 10K type strain sequencing project: providing services to taxonomists for standard genome sequencing and annotation.</title>
        <authorList>
            <consortium name="The Broad Institute Genomics Platform"/>
            <consortium name="The Broad Institute Genome Sequencing Center for Infectious Disease"/>
            <person name="Wu L."/>
            <person name="Ma J."/>
        </authorList>
    </citation>
    <scope>NUCLEOTIDE SEQUENCE [LARGE SCALE GENOMIC DNA]</scope>
    <source>
        <strain evidence="4">CGMCC 4.1437</strain>
    </source>
</reference>
<keyword evidence="4" id="KW-1185">Reference proteome</keyword>
<dbReference type="Proteomes" id="UP001595975">
    <property type="component" value="Unassembled WGS sequence"/>
</dbReference>
<evidence type="ECO:0000313" key="4">
    <source>
        <dbReference type="Proteomes" id="UP001595975"/>
    </source>
</evidence>
<dbReference type="SUPFAM" id="SSF142433">
    <property type="entry name" value="CinA-like"/>
    <property type="match status" value="1"/>
</dbReference>
<dbReference type="InterPro" id="IPR036653">
    <property type="entry name" value="CinA-like_C"/>
</dbReference>
<name>A0ABW0X4R8_9ACTN</name>
<dbReference type="RefSeq" id="WP_380227216.1">
    <property type="nucleotide sequence ID" value="NZ_JBHSOF010000029.1"/>
</dbReference>
<evidence type="ECO:0000313" key="3">
    <source>
        <dbReference type="EMBL" id="MFC5665550.1"/>
    </source>
</evidence>
<feature type="region of interest" description="Disordered" evidence="1">
    <location>
        <begin position="1"/>
        <end position="20"/>
    </location>
</feature>
<dbReference type="Gene3D" id="3.90.950.20">
    <property type="entry name" value="CinA-like"/>
    <property type="match status" value="1"/>
</dbReference>